<dbReference type="Gene3D" id="3.40.630.30">
    <property type="match status" value="1"/>
</dbReference>
<dbReference type="OrthoDB" id="4863385at2"/>
<keyword evidence="2" id="KW-1185">Reference proteome</keyword>
<evidence type="ECO:0000313" key="1">
    <source>
        <dbReference type="EMBL" id="TKI54922.1"/>
    </source>
</evidence>
<evidence type="ECO:0008006" key="3">
    <source>
        <dbReference type="Google" id="ProtNLM"/>
    </source>
</evidence>
<organism evidence="1 2">
    <name type="scientific">Brevibacillus antibioticus</name>
    <dbReference type="NCBI Taxonomy" id="2570228"/>
    <lineage>
        <taxon>Bacteria</taxon>
        <taxon>Bacillati</taxon>
        <taxon>Bacillota</taxon>
        <taxon>Bacilli</taxon>
        <taxon>Bacillales</taxon>
        <taxon>Paenibacillaceae</taxon>
        <taxon>Brevibacillus</taxon>
    </lineage>
</organism>
<dbReference type="RefSeq" id="WP_137028322.1">
    <property type="nucleotide sequence ID" value="NZ_SZNK01000001.1"/>
</dbReference>
<dbReference type="InterPro" id="IPR016181">
    <property type="entry name" value="Acyl_CoA_acyltransferase"/>
</dbReference>
<dbReference type="AlphaFoldDB" id="A0A4U2Y5D7"/>
<gene>
    <name evidence="1" type="ORF">E8L90_05365</name>
</gene>
<dbReference type="EMBL" id="SZNK01000001">
    <property type="protein sequence ID" value="TKI54922.1"/>
    <property type="molecule type" value="Genomic_DNA"/>
</dbReference>
<dbReference type="SUPFAM" id="SSF55729">
    <property type="entry name" value="Acyl-CoA N-acyltransferases (Nat)"/>
    <property type="match status" value="1"/>
</dbReference>
<protein>
    <recommendedName>
        <fullName evidence="3">GNAT family N-acetyltransferase</fullName>
    </recommendedName>
</protein>
<proteinExistence type="predicted"/>
<accession>A0A4U2Y5D7</accession>
<dbReference type="Proteomes" id="UP000307841">
    <property type="component" value="Unassembled WGS sequence"/>
</dbReference>
<sequence length="146" mass="17029">MKLMQSRNVFHDEEIQEVLLQHKEAFGFSDIVDVNAMKREYEFYVALNCENELAGLGWIDTFYNEDGEVEAEVSLCVYKDESNKGTGTFILLEMEKLIVNSNVNIINSMIKRSNPNYDFVVEWFLKQGYQLILEEVGADTWLQKRI</sequence>
<reference evidence="1 2" key="1">
    <citation type="submission" date="2019-04" db="EMBL/GenBank/DDBJ databases">
        <title>Whole genome sequencing of Brevibacillus sp. TGS2-1.</title>
        <authorList>
            <person name="Choi A."/>
        </authorList>
    </citation>
    <scope>NUCLEOTIDE SEQUENCE [LARGE SCALE GENOMIC DNA]</scope>
    <source>
        <strain evidence="1 2">TGS2-1</strain>
    </source>
</reference>
<name>A0A4U2Y5D7_9BACL</name>
<evidence type="ECO:0000313" key="2">
    <source>
        <dbReference type="Proteomes" id="UP000307841"/>
    </source>
</evidence>
<comment type="caution">
    <text evidence="1">The sequence shown here is derived from an EMBL/GenBank/DDBJ whole genome shotgun (WGS) entry which is preliminary data.</text>
</comment>